<dbReference type="Proteomes" id="UP000790787">
    <property type="component" value="Chromosome 24"/>
</dbReference>
<keyword evidence="1" id="KW-1185">Reference proteome</keyword>
<reference evidence="2" key="2">
    <citation type="submission" date="2025-08" db="UniProtKB">
        <authorList>
            <consortium name="RefSeq"/>
        </authorList>
    </citation>
    <scope>IDENTIFICATION</scope>
    <source>
        <tissue evidence="2">Leaf</tissue>
    </source>
</reference>
<name>A0AC58U2W4_TOBAC</name>
<dbReference type="RefSeq" id="XP_075103823.1">
    <property type="nucleotide sequence ID" value="XM_075247722.1"/>
</dbReference>
<proteinExistence type="predicted"/>
<sequence length="305" mass="34713">MATEVDNEVPEKLSHNHSLFLNSTDNSGMVLISLQLTGSENYSVCNHAMRIAILGRNKLGFIDGTCKKEKFGPNLTDLWERCNAIGTNNIAAYFSKLHLLWDEFDALDPSPSDCPRSRDYMEFMKRQKLLQFLMELNESYEQARSQILMMILIPTMNKVYSMLIERESQRSMTNTLGTMDNVEMNALMTTKGRNMQQTRKNFNVQWDFCKMKGHARVECFKIIGYPSDFKPKKKYGENTVNIVVVNDNRKQDAQGSSYANTAEGVLNSEGIRGSYFTPKQYEQILKLLGKENVTDSSSNIAGNNS</sequence>
<evidence type="ECO:0000313" key="1">
    <source>
        <dbReference type="Proteomes" id="UP000790787"/>
    </source>
</evidence>
<gene>
    <name evidence="2" type="primary">LOC142178379</name>
</gene>
<accession>A0AC58U2W4</accession>
<protein>
    <submittedName>
        <fullName evidence="2">Uncharacterized protein LOC142178379</fullName>
    </submittedName>
</protein>
<evidence type="ECO:0000313" key="2">
    <source>
        <dbReference type="RefSeq" id="XP_075103823.1"/>
    </source>
</evidence>
<organism evidence="1 2">
    <name type="scientific">Nicotiana tabacum</name>
    <name type="common">Common tobacco</name>
    <dbReference type="NCBI Taxonomy" id="4097"/>
    <lineage>
        <taxon>Eukaryota</taxon>
        <taxon>Viridiplantae</taxon>
        <taxon>Streptophyta</taxon>
        <taxon>Embryophyta</taxon>
        <taxon>Tracheophyta</taxon>
        <taxon>Spermatophyta</taxon>
        <taxon>Magnoliopsida</taxon>
        <taxon>eudicotyledons</taxon>
        <taxon>Gunneridae</taxon>
        <taxon>Pentapetalae</taxon>
        <taxon>asterids</taxon>
        <taxon>lamiids</taxon>
        <taxon>Solanales</taxon>
        <taxon>Solanaceae</taxon>
        <taxon>Nicotianoideae</taxon>
        <taxon>Nicotianeae</taxon>
        <taxon>Nicotiana</taxon>
    </lineage>
</organism>
<reference evidence="1" key="1">
    <citation type="journal article" date="2014" name="Nat. Commun.">
        <title>The tobacco genome sequence and its comparison with those of tomato and potato.</title>
        <authorList>
            <person name="Sierro N."/>
            <person name="Battey J.N."/>
            <person name="Ouadi S."/>
            <person name="Bakaher N."/>
            <person name="Bovet L."/>
            <person name="Willig A."/>
            <person name="Goepfert S."/>
            <person name="Peitsch M.C."/>
            <person name="Ivanov N.V."/>
        </authorList>
    </citation>
    <scope>NUCLEOTIDE SEQUENCE [LARGE SCALE GENOMIC DNA]</scope>
</reference>